<dbReference type="Proteomes" id="UP000463051">
    <property type="component" value="Unassembled WGS sequence"/>
</dbReference>
<sequence length="533" mass="60478">MAENTGTGKYEALFYSLNHIELIHQPCINKSGITVFQDNTLIIVKEGQGQIMLDGAYVPLEQGAGVLLESGMLGRIESGEGGISFYQLKFEIISRAGYSISLIDTPSNSGLIRCGMVTCQPFSQCLLLLDSLYQKRCSTEEIEGFASHTRFQELLLLIFRANPPAPMEQNVKSGVQRTIDYVKENYKETLTVDQLAAMAGTSRSRYTQLFKEITGQLPLDYMNAIRIEHAQQLLLLTSDRLYDIAQAVGYSNEYYFNRRFKGTIGIAPGQYRRYQQQDRRIFAPFLEDHLLALGIVPVVQYSHALWGKQDYLGLNHVPEFDISSGDWGALSDHKPELIMLDNASERWSLEQCRQIAPLFKLPLGSEDWRSTLRFMAAICGRADRVRDITLNYEHKAQEASSLLRRSVRTQTVAVLRISACAVVLYGCGELGYIGNVLYRDLGLQSPPLVQKWTRGERRVNLTREMLSRLNADHLFITFDKQEGEGRELLDTPLWRSLPAVRNRCVYEVDFMAWMNYGVLSHSRKIDDVLKVLA</sequence>
<keyword evidence="3" id="KW-0804">Transcription</keyword>
<dbReference type="SMART" id="SM00342">
    <property type="entry name" value="HTH_ARAC"/>
    <property type="match status" value="1"/>
</dbReference>
<dbReference type="InterPro" id="IPR018060">
    <property type="entry name" value="HTH_AraC"/>
</dbReference>
<gene>
    <name evidence="6" type="ORF">GJB61_06100</name>
</gene>
<evidence type="ECO:0000259" key="5">
    <source>
        <dbReference type="PROSITE" id="PS50983"/>
    </source>
</evidence>
<dbReference type="Gene3D" id="1.10.10.60">
    <property type="entry name" value="Homeodomain-like"/>
    <property type="match status" value="2"/>
</dbReference>
<protein>
    <submittedName>
        <fullName evidence="6">Helix-turn-helix domain-containing protein</fullName>
    </submittedName>
</protein>
<dbReference type="Pfam" id="PF01497">
    <property type="entry name" value="Peripla_BP_2"/>
    <property type="match status" value="1"/>
</dbReference>
<comment type="caution">
    <text evidence="6">The sequence shown here is derived from an EMBL/GenBank/DDBJ whole genome shotgun (WGS) entry which is preliminary data.</text>
</comment>
<dbReference type="AlphaFoldDB" id="A0A7X2L0B7"/>
<dbReference type="SUPFAM" id="SSF46689">
    <property type="entry name" value="Homeodomain-like"/>
    <property type="match status" value="2"/>
</dbReference>
<keyword evidence="1" id="KW-0805">Transcription regulation</keyword>
<dbReference type="GO" id="GO:0043565">
    <property type="term" value="F:sequence-specific DNA binding"/>
    <property type="evidence" value="ECO:0007669"/>
    <property type="project" value="InterPro"/>
</dbReference>
<keyword evidence="2" id="KW-0238">DNA-binding</keyword>
<feature type="domain" description="HTH araC/xylS-type" evidence="4">
    <location>
        <begin position="176"/>
        <end position="274"/>
    </location>
</feature>
<evidence type="ECO:0000256" key="3">
    <source>
        <dbReference type="ARBA" id="ARBA00023163"/>
    </source>
</evidence>
<evidence type="ECO:0000313" key="7">
    <source>
        <dbReference type="Proteomes" id="UP000463051"/>
    </source>
</evidence>
<dbReference type="EMBL" id="WJXB01000002">
    <property type="protein sequence ID" value="MRN52567.1"/>
    <property type="molecule type" value="Genomic_DNA"/>
</dbReference>
<dbReference type="RefSeq" id="WP_154117575.1">
    <property type="nucleotide sequence ID" value="NZ_WJXB01000002.1"/>
</dbReference>
<dbReference type="Gene3D" id="3.40.50.1980">
    <property type="entry name" value="Nitrogenase molybdenum iron protein domain"/>
    <property type="match status" value="2"/>
</dbReference>
<evidence type="ECO:0000256" key="2">
    <source>
        <dbReference type="ARBA" id="ARBA00023125"/>
    </source>
</evidence>
<proteinExistence type="predicted"/>
<organism evidence="6 7">
    <name type="scientific">Paenibacillus monticola</name>
    <dbReference type="NCBI Taxonomy" id="2666075"/>
    <lineage>
        <taxon>Bacteria</taxon>
        <taxon>Bacillati</taxon>
        <taxon>Bacillota</taxon>
        <taxon>Bacilli</taxon>
        <taxon>Bacillales</taxon>
        <taxon>Paenibacillaceae</taxon>
        <taxon>Paenibacillus</taxon>
    </lineage>
</organism>
<dbReference type="PROSITE" id="PS01124">
    <property type="entry name" value="HTH_ARAC_FAMILY_2"/>
    <property type="match status" value="1"/>
</dbReference>
<reference evidence="6 7" key="1">
    <citation type="submission" date="2019-11" db="EMBL/GenBank/DDBJ databases">
        <title>Paenibacillus monticola sp. nov., a novel PGPR strain isolated from mountain sample in China.</title>
        <authorList>
            <person name="Zhao Q."/>
            <person name="Li H.-P."/>
            <person name="Zhang J.-L."/>
        </authorList>
    </citation>
    <scope>NUCLEOTIDE SEQUENCE [LARGE SCALE GENOMIC DNA]</scope>
    <source>
        <strain evidence="6 7">LC-T2</strain>
    </source>
</reference>
<dbReference type="GO" id="GO:0003700">
    <property type="term" value="F:DNA-binding transcription factor activity"/>
    <property type="evidence" value="ECO:0007669"/>
    <property type="project" value="InterPro"/>
</dbReference>
<name>A0A7X2L0B7_9BACL</name>
<dbReference type="InterPro" id="IPR009057">
    <property type="entry name" value="Homeodomain-like_sf"/>
</dbReference>
<dbReference type="InterPro" id="IPR002491">
    <property type="entry name" value="ABC_transptr_periplasmic_BD"/>
</dbReference>
<evidence type="ECO:0000313" key="6">
    <source>
        <dbReference type="EMBL" id="MRN52567.1"/>
    </source>
</evidence>
<dbReference type="PRINTS" id="PR00032">
    <property type="entry name" value="HTHARAC"/>
</dbReference>
<accession>A0A7X2L0B7</accession>
<dbReference type="PANTHER" id="PTHR43280">
    <property type="entry name" value="ARAC-FAMILY TRANSCRIPTIONAL REGULATOR"/>
    <property type="match status" value="1"/>
</dbReference>
<dbReference type="Pfam" id="PF12833">
    <property type="entry name" value="HTH_18"/>
    <property type="match status" value="1"/>
</dbReference>
<dbReference type="InterPro" id="IPR020449">
    <property type="entry name" value="Tscrpt_reg_AraC-type_HTH"/>
</dbReference>
<dbReference type="PROSITE" id="PS50983">
    <property type="entry name" value="FE_B12_PBP"/>
    <property type="match status" value="1"/>
</dbReference>
<evidence type="ECO:0000259" key="4">
    <source>
        <dbReference type="PROSITE" id="PS01124"/>
    </source>
</evidence>
<feature type="domain" description="Fe/B12 periplasmic-binding" evidence="5">
    <location>
        <begin position="278"/>
        <end position="533"/>
    </location>
</feature>
<keyword evidence="7" id="KW-1185">Reference proteome</keyword>
<dbReference type="SUPFAM" id="SSF53807">
    <property type="entry name" value="Helical backbone' metal receptor"/>
    <property type="match status" value="1"/>
</dbReference>
<dbReference type="PANTHER" id="PTHR43280:SF28">
    <property type="entry name" value="HTH-TYPE TRANSCRIPTIONAL ACTIVATOR RHAS"/>
    <property type="match status" value="1"/>
</dbReference>
<evidence type="ECO:0000256" key="1">
    <source>
        <dbReference type="ARBA" id="ARBA00023015"/>
    </source>
</evidence>